<dbReference type="GO" id="GO:0000272">
    <property type="term" value="P:polysaccharide catabolic process"/>
    <property type="evidence" value="ECO:0007669"/>
    <property type="project" value="UniProtKB-KW"/>
</dbReference>
<keyword evidence="2 7" id="KW-0378">Hydrolase</keyword>
<evidence type="ECO:0000256" key="4">
    <source>
        <dbReference type="ARBA" id="ARBA00023277"/>
    </source>
</evidence>
<dbReference type="GO" id="GO:0008843">
    <property type="term" value="F:endochitinase activity"/>
    <property type="evidence" value="ECO:0007669"/>
    <property type="project" value="UniProtKB-EC"/>
</dbReference>
<dbReference type="GO" id="GO:0005576">
    <property type="term" value="C:extracellular region"/>
    <property type="evidence" value="ECO:0007669"/>
    <property type="project" value="TreeGrafter"/>
</dbReference>
<name>A0AAW0H079_9APHY</name>
<evidence type="ECO:0000256" key="6">
    <source>
        <dbReference type="ARBA" id="ARBA00023326"/>
    </source>
</evidence>
<evidence type="ECO:0000259" key="10">
    <source>
        <dbReference type="PROSITE" id="PS51910"/>
    </source>
</evidence>
<dbReference type="SMART" id="SM00636">
    <property type="entry name" value="Glyco_18"/>
    <property type="match status" value="1"/>
</dbReference>
<feature type="region of interest" description="Disordered" evidence="8">
    <location>
        <begin position="565"/>
        <end position="602"/>
    </location>
</feature>
<comment type="catalytic activity">
    <reaction evidence="1">
        <text>Random endo-hydrolysis of N-acetyl-beta-D-glucosaminide (1-&gt;4)-beta-linkages in chitin and chitodextrins.</text>
        <dbReference type="EC" id="3.2.1.14"/>
    </reaction>
</comment>
<dbReference type="InterPro" id="IPR017853">
    <property type="entry name" value="GH"/>
</dbReference>
<dbReference type="InterPro" id="IPR050314">
    <property type="entry name" value="Glycosyl_Hydrlase_18"/>
</dbReference>
<proteinExistence type="predicted"/>
<keyword evidence="5 7" id="KW-0326">Glycosidase</keyword>
<dbReference type="GO" id="GO:0006032">
    <property type="term" value="P:chitin catabolic process"/>
    <property type="evidence" value="ECO:0007669"/>
    <property type="project" value="UniProtKB-KW"/>
</dbReference>
<keyword evidence="3" id="KW-0146">Chitin degradation</keyword>
<evidence type="ECO:0000313" key="12">
    <source>
        <dbReference type="Proteomes" id="UP001385951"/>
    </source>
</evidence>
<sequence>MPVSLPVSLASTALLLLPLSVRCVPLELVARQDDQSASAITQTIMSTYFLTTTMTTYMTLSSTPTESSTTSIVSPISDTVVSTSSVVSTDTVTISAQAVPSSDTVVTTSTSSTELPTASTTELSTTSTTDVVPSSTDASTSSSSLSALPSDSTSSSTPTPTITDSLSLSPSPSPSSSDPSPTPTPTSNSTDTDPSIFTPGANDNKRKTPPPLPAQRLVMAYYPDWVTADFPPEKIDFQRLDWIDFAFAVPDANLNLNWDGSDDAPAMLQRLVTVAHGSGKHVKLSVGGWSGSKYFSTACSTSTNRQKLANNILALYNQFHLDGIDIDWEYPGQPGNEGNVISPSDSANYLLFLQTLRKMLPATAKITAATMTVPFADSQGNPMKDVSAFAQVLDWILIMNYDTWGSSSNPGPNAPLNDACGNSTQSSASALAAVKAWTNAGFPASQIVLGVPSYGYISRSSAQTLHTRRSLPEAPSHPLYASRNTVRTPRTPHPRGIRNRVHKRSHHHVRRSSHNHSIGRRRLLEYTELPPTQPSIPNFSLPAANPESETLQQPAVEHLIDPTEIDQSDDSTSDTAVTNVSNQQQDSAAVPPGTTIIQNEDGGVDNGQVQFRDLLKQGVLLYIPDYDATEYASANMNASALTFAGRRIENWHTGYSGFTRQWDGCSNTPFLRGGNANQVVSYDDPQSLEMKGMFAKEAGLLGVNMFDVHGDTDHWDLTDAVRRGLGLS</sequence>
<dbReference type="PANTHER" id="PTHR11177:SF392">
    <property type="entry name" value="HAP41P"/>
    <property type="match status" value="1"/>
</dbReference>
<dbReference type="PROSITE" id="PS51910">
    <property type="entry name" value="GH18_2"/>
    <property type="match status" value="1"/>
</dbReference>
<evidence type="ECO:0000256" key="8">
    <source>
        <dbReference type="SAM" id="MobiDB-lite"/>
    </source>
</evidence>
<feature type="region of interest" description="Disordered" evidence="8">
    <location>
        <begin position="467"/>
        <end position="550"/>
    </location>
</feature>
<accession>A0AAW0H079</accession>
<comment type="caution">
    <text evidence="11">The sequence shown here is derived from an EMBL/GenBank/DDBJ whole genome shotgun (WGS) entry which is preliminary data.</text>
</comment>
<organism evidence="11 12">
    <name type="scientific">Cerrena zonata</name>
    <dbReference type="NCBI Taxonomy" id="2478898"/>
    <lineage>
        <taxon>Eukaryota</taxon>
        <taxon>Fungi</taxon>
        <taxon>Dikarya</taxon>
        <taxon>Basidiomycota</taxon>
        <taxon>Agaricomycotina</taxon>
        <taxon>Agaricomycetes</taxon>
        <taxon>Polyporales</taxon>
        <taxon>Cerrenaceae</taxon>
        <taxon>Cerrena</taxon>
    </lineage>
</organism>
<evidence type="ECO:0000256" key="3">
    <source>
        <dbReference type="ARBA" id="ARBA00023024"/>
    </source>
</evidence>
<reference evidence="11 12" key="1">
    <citation type="submission" date="2022-09" db="EMBL/GenBank/DDBJ databases">
        <authorList>
            <person name="Palmer J.M."/>
        </authorList>
    </citation>
    <scope>NUCLEOTIDE SEQUENCE [LARGE SCALE GENOMIC DNA]</scope>
    <source>
        <strain evidence="11 12">DSM 7382</strain>
    </source>
</reference>
<dbReference type="SUPFAM" id="SSF51445">
    <property type="entry name" value="(Trans)glycosidases"/>
    <property type="match status" value="1"/>
</dbReference>
<dbReference type="Gene3D" id="3.10.50.10">
    <property type="match status" value="1"/>
</dbReference>
<dbReference type="Gene3D" id="3.20.20.80">
    <property type="entry name" value="Glycosidases"/>
    <property type="match status" value="2"/>
</dbReference>
<dbReference type="PANTHER" id="PTHR11177">
    <property type="entry name" value="CHITINASE"/>
    <property type="match status" value="1"/>
</dbReference>
<evidence type="ECO:0000256" key="2">
    <source>
        <dbReference type="ARBA" id="ARBA00022801"/>
    </source>
</evidence>
<dbReference type="InterPro" id="IPR029070">
    <property type="entry name" value="Chitinase_insertion_sf"/>
</dbReference>
<feature type="domain" description="GH18" evidence="10">
    <location>
        <begin position="216"/>
        <end position="728"/>
    </location>
</feature>
<feature type="compositionally biased region" description="Basic residues" evidence="8">
    <location>
        <begin position="490"/>
        <end position="521"/>
    </location>
</feature>
<keyword evidence="9" id="KW-0732">Signal</keyword>
<dbReference type="EMBL" id="JASBNA010000001">
    <property type="protein sequence ID" value="KAK7695934.1"/>
    <property type="molecule type" value="Genomic_DNA"/>
</dbReference>
<evidence type="ECO:0000256" key="1">
    <source>
        <dbReference type="ARBA" id="ARBA00000822"/>
    </source>
</evidence>
<feature type="compositionally biased region" description="Polar residues" evidence="8">
    <location>
        <begin position="573"/>
        <end position="587"/>
    </location>
</feature>
<feature type="compositionally biased region" description="Low complexity" evidence="8">
    <location>
        <begin position="100"/>
        <end position="195"/>
    </location>
</feature>
<feature type="chain" id="PRO_5043362324" description="GH18 domain-containing protein" evidence="9">
    <location>
        <begin position="24"/>
        <end position="728"/>
    </location>
</feature>
<evidence type="ECO:0000256" key="5">
    <source>
        <dbReference type="ARBA" id="ARBA00023295"/>
    </source>
</evidence>
<dbReference type="InterPro" id="IPR001223">
    <property type="entry name" value="Glyco_hydro18_cat"/>
</dbReference>
<dbReference type="InterPro" id="IPR011583">
    <property type="entry name" value="Chitinase_II/V-like_cat"/>
</dbReference>
<keyword evidence="4" id="KW-0119">Carbohydrate metabolism</keyword>
<gene>
    <name evidence="11" type="ORF">QCA50_000573</name>
</gene>
<evidence type="ECO:0000256" key="7">
    <source>
        <dbReference type="RuleBase" id="RU000489"/>
    </source>
</evidence>
<dbReference type="Proteomes" id="UP001385951">
    <property type="component" value="Unassembled WGS sequence"/>
</dbReference>
<dbReference type="GO" id="GO:0008061">
    <property type="term" value="F:chitin binding"/>
    <property type="evidence" value="ECO:0007669"/>
    <property type="project" value="InterPro"/>
</dbReference>
<dbReference type="PROSITE" id="PS01095">
    <property type="entry name" value="GH18_1"/>
    <property type="match status" value="1"/>
</dbReference>
<keyword evidence="12" id="KW-1185">Reference proteome</keyword>
<dbReference type="InterPro" id="IPR001579">
    <property type="entry name" value="Glyco_hydro_18_chit_AS"/>
</dbReference>
<keyword evidence="6" id="KW-0624">Polysaccharide degradation</keyword>
<evidence type="ECO:0000313" key="11">
    <source>
        <dbReference type="EMBL" id="KAK7695934.1"/>
    </source>
</evidence>
<evidence type="ECO:0000256" key="9">
    <source>
        <dbReference type="SAM" id="SignalP"/>
    </source>
</evidence>
<feature type="region of interest" description="Disordered" evidence="8">
    <location>
        <begin position="100"/>
        <end position="212"/>
    </location>
</feature>
<feature type="signal peptide" evidence="9">
    <location>
        <begin position="1"/>
        <end position="23"/>
    </location>
</feature>
<dbReference type="Pfam" id="PF00704">
    <property type="entry name" value="Glyco_hydro_18"/>
    <property type="match status" value="1"/>
</dbReference>
<protein>
    <recommendedName>
        <fullName evidence="10">GH18 domain-containing protein</fullName>
    </recommendedName>
</protein>
<dbReference type="AlphaFoldDB" id="A0AAW0H079"/>